<feature type="domain" description="Multidrug resistance protein MdtA-like barrel-sandwich hybrid" evidence="6">
    <location>
        <begin position="83"/>
        <end position="240"/>
    </location>
</feature>
<feature type="transmembrane region" description="Helical" evidence="5">
    <location>
        <begin position="30"/>
        <end position="47"/>
    </location>
</feature>
<evidence type="ECO:0000256" key="3">
    <source>
        <dbReference type="ARBA" id="ARBA00023054"/>
    </source>
</evidence>
<dbReference type="Gene3D" id="2.40.30.170">
    <property type="match status" value="1"/>
</dbReference>
<evidence type="ECO:0000259" key="7">
    <source>
        <dbReference type="Pfam" id="PF25954"/>
    </source>
</evidence>
<evidence type="ECO:0000256" key="5">
    <source>
        <dbReference type="SAM" id="Phobius"/>
    </source>
</evidence>
<dbReference type="NCBIfam" id="TIGR01730">
    <property type="entry name" value="RND_mfp"/>
    <property type="match status" value="1"/>
</dbReference>
<dbReference type="Pfam" id="PF25917">
    <property type="entry name" value="BSH_RND"/>
    <property type="match status" value="1"/>
</dbReference>
<dbReference type="AlphaFoldDB" id="A0A3A4NUR9"/>
<dbReference type="InterPro" id="IPR006143">
    <property type="entry name" value="RND_pump_MFP"/>
</dbReference>
<evidence type="ECO:0000313" key="8">
    <source>
        <dbReference type="EMBL" id="RJP24203.1"/>
    </source>
</evidence>
<sequence length="431" mass="46220">MKLTERPEQNVAQTLGVGPAQGRARKLKQILIVTALLAAVIFAAVTWRRTSAIARVPKYETLPAQRGDLIVTISATGTLQPTNQVEVGSELSGIIESVEVDDNDTVEVGQVLARLDTEKLTAQVVKFRAALEAARARVLEAKANVVETRSTLQRMKEVWEKTEKRAPSEHDIEIAEAAFQRAQAAEASAVAQVAEAEANLNASETDLTKAAIQSPINGVVLTREVEPGQTVAASLQAPILFMLAEDLAQMELHVDVDEADVGQVKEGQGAVFSVDAYPDMDFHATVSQVRYGSQTVNGVVTYKTTLKVNNSDLLLRPGMTATADITVKNVQNALLAPNAALRFSPPSEEKEAPPATLTGRLLPRPRWGRSRPGDKESQGPKGEKLVWTLKDGNPAAISITVGSTDGSMTEIVSGEIEEGTPLLVGLEEARK</sequence>
<comment type="subcellular location">
    <subcellularLocation>
        <location evidence="1">Cell envelope</location>
    </subcellularLocation>
</comment>
<gene>
    <name evidence="8" type="ORF">C4520_04520</name>
</gene>
<evidence type="ECO:0000313" key="9">
    <source>
        <dbReference type="Proteomes" id="UP000265882"/>
    </source>
</evidence>
<evidence type="ECO:0000256" key="2">
    <source>
        <dbReference type="ARBA" id="ARBA00009477"/>
    </source>
</evidence>
<dbReference type="InterPro" id="IPR058792">
    <property type="entry name" value="Beta-barrel_RND_2"/>
</dbReference>
<keyword evidence="3" id="KW-0175">Coiled coil</keyword>
<feature type="compositionally biased region" description="Basic and acidic residues" evidence="4">
    <location>
        <begin position="371"/>
        <end position="382"/>
    </location>
</feature>
<dbReference type="PANTHER" id="PTHR32347:SF14">
    <property type="entry name" value="EFFLUX SYSTEM COMPONENT YKNX-RELATED"/>
    <property type="match status" value="1"/>
</dbReference>
<dbReference type="PANTHER" id="PTHR32347">
    <property type="entry name" value="EFFLUX SYSTEM COMPONENT YKNX-RELATED"/>
    <property type="match status" value="1"/>
</dbReference>
<reference evidence="8 9" key="1">
    <citation type="journal article" date="2017" name="ISME J.">
        <title>Energy and carbon metabolisms in a deep terrestrial subsurface fluid microbial community.</title>
        <authorList>
            <person name="Momper L."/>
            <person name="Jungbluth S.P."/>
            <person name="Lee M.D."/>
            <person name="Amend J.P."/>
        </authorList>
    </citation>
    <scope>NUCLEOTIDE SEQUENCE [LARGE SCALE GENOMIC DNA]</scope>
    <source>
        <strain evidence="8">SURF_5</strain>
    </source>
</reference>
<dbReference type="Gene3D" id="1.10.287.470">
    <property type="entry name" value="Helix hairpin bin"/>
    <property type="match status" value="1"/>
</dbReference>
<keyword evidence="5" id="KW-1133">Transmembrane helix</keyword>
<comment type="caution">
    <text evidence="8">The sequence shown here is derived from an EMBL/GenBank/DDBJ whole genome shotgun (WGS) entry which is preliminary data.</text>
</comment>
<proteinExistence type="inferred from homology"/>
<feature type="domain" description="CusB-like beta-barrel" evidence="7">
    <location>
        <begin position="252"/>
        <end position="326"/>
    </location>
</feature>
<feature type="region of interest" description="Disordered" evidence="4">
    <location>
        <begin position="344"/>
        <end position="382"/>
    </location>
</feature>
<dbReference type="Proteomes" id="UP000265882">
    <property type="component" value="Unassembled WGS sequence"/>
</dbReference>
<dbReference type="GO" id="GO:0030313">
    <property type="term" value="C:cell envelope"/>
    <property type="evidence" value="ECO:0007669"/>
    <property type="project" value="UniProtKB-SubCell"/>
</dbReference>
<dbReference type="EMBL" id="QZKU01000039">
    <property type="protein sequence ID" value="RJP24203.1"/>
    <property type="molecule type" value="Genomic_DNA"/>
</dbReference>
<dbReference type="InterPro" id="IPR058625">
    <property type="entry name" value="MdtA-like_BSH"/>
</dbReference>
<dbReference type="GO" id="GO:0016020">
    <property type="term" value="C:membrane"/>
    <property type="evidence" value="ECO:0007669"/>
    <property type="project" value="InterPro"/>
</dbReference>
<accession>A0A3A4NUR9</accession>
<dbReference type="SUPFAM" id="SSF111369">
    <property type="entry name" value="HlyD-like secretion proteins"/>
    <property type="match status" value="1"/>
</dbReference>
<evidence type="ECO:0000256" key="1">
    <source>
        <dbReference type="ARBA" id="ARBA00004196"/>
    </source>
</evidence>
<dbReference type="Pfam" id="PF25954">
    <property type="entry name" value="Beta-barrel_RND_2"/>
    <property type="match status" value="1"/>
</dbReference>
<dbReference type="Gene3D" id="2.40.50.100">
    <property type="match status" value="1"/>
</dbReference>
<evidence type="ECO:0000259" key="6">
    <source>
        <dbReference type="Pfam" id="PF25917"/>
    </source>
</evidence>
<keyword evidence="5" id="KW-0472">Membrane</keyword>
<name>A0A3A4NUR9_ABYX5</name>
<organism evidence="8 9">
    <name type="scientific">Abyssobacteria bacterium (strain SURF_5)</name>
    <dbReference type="NCBI Taxonomy" id="2093360"/>
    <lineage>
        <taxon>Bacteria</taxon>
        <taxon>Pseudomonadati</taxon>
        <taxon>Candidatus Hydrogenedentota</taxon>
        <taxon>Candidatus Abyssobacteria</taxon>
    </lineage>
</organism>
<dbReference type="InterPro" id="IPR050465">
    <property type="entry name" value="UPF0194_transport"/>
</dbReference>
<evidence type="ECO:0000256" key="4">
    <source>
        <dbReference type="SAM" id="MobiDB-lite"/>
    </source>
</evidence>
<comment type="similarity">
    <text evidence="2">Belongs to the membrane fusion protein (MFP) (TC 8.A.1) family.</text>
</comment>
<protein>
    <submittedName>
        <fullName evidence="8">Efflux RND transporter periplasmic adaptor subunit</fullName>
    </submittedName>
</protein>
<keyword evidence="5" id="KW-0812">Transmembrane</keyword>
<dbReference type="GO" id="GO:0022857">
    <property type="term" value="F:transmembrane transporter activity"/>
    <property type="evidence" value="ECO:0007669"/>
    <property type="project" value="InterPro"/>
</dbReference>